<dbReference type="RefSeq" id="XP_008907234.1">
    <property type="nucleotide sequence ID" value="XM_008908986.1"/>
</dbReference>
<dbReference type="VEuPathDB" id="FungiDB:PPTG_23192"/>
<dbReference type="Proteomes" id="UP000018817">
    <property type="component" value="Unassembled WGS sequence"/>
</dbReference>
<evidence type="ECO:0000313" key="1">
    <source>
        <dbReference type="EMBL" id="ETN07477.1"/>
    </source>
</evidence>
<organism evidence="1 2">
    <name type="scientific">Phytophthora nicotianae (strain INRA-310)</name>
    <name type="common">Phytophthora parasitica</name>
    <dbReference type="NCBI Taxonomy" id="761204"/>
    <lineage>
        <taxon>Eukaryota</taxon>
        <taxon>Sar</taxon>
        <taxon>Stramenopiles</taxon>
        <taxon>Oomycota</taxon>
        <taxon>Peronosporomycetes</taxon>
        <taxon>Peronosporales</taxon>
        <taxon>Peronosporaceae</taxon>
        <taxon>Phytophthora</taxon>
    </lineage>
</organism>
<dbReference type="AlphaFoldDB" id="W2Q2V8"/>
<accession>W2Q2V8</accession>
<dbReference type="EMBL" id="KI669592">
    <property type="protein sequence ID" value="ETN07477.1"/>
    <property type="molecule type" value="Genomic_DNA"/>
</dbReference>
<sequence length="55" mass="6590">MINTQERGFPHEDASQHTIVQYHHTMHEKHTFRAYKARPRAWKERSGHVHDAWAA</sequence>
<name>W2Q2V8_PHYN3</name>
<proteinExistence type="predicted"/>
<reference evidence="1 2" key="2">
    <citation type="submission" date="2013-11" db="EMBL/GenBank/DDBJ databases">
        <title>The Genome Sequence of Phytophthora parasitica INRA-310.</title>
        <authorList>
            <consortium name="The Broad Institute Genomics Platform"/>
            <person name="Russ C."/>
            <person name="Tyler B."/>
            <person name="Panabieres F."/>
            <person name="Shan W."/>
            <person name="Tripathy S."/>
            <person name="Grunwald N."/>
            <person name="Machado M."/>
            <person name="Johnson C.S."/>
            <person name="Arredondo F."/>
            <person name="Hong C."/>
            <person name="Coffey M."/>
            <person name="Young S.K."/>
            <person name="Zeng Q."/>
            <person name="Gargeya S."/>
            <person name="Fitzgerald M."/>
            <person name="Abouelleil A."/>
            <person name="Alvarado L."/>
            <person name="Chapman S.B."/>
            <person name="Gainer-Dewar J."/>
            <person name="Goldberg J."/>
            <person name="Griggs A."/>
            <person name="Gujja S."/>
            <person name="Hansen M."/>
            <person name="Howarth C."/>
            <person name="Imamovic A."/>
            <person name="Ireland A."/>
            <person name="Larimer J."/>
            <person name="McCowan C."/>
            <person name="Murphy C."/>
            <person name="Pearson M."/>
            <person name="Poon T.W."/>
            <person name="Priest M."/>
            <person name="Roberts A."/>
            <person name="Saif S."/>
            <person name="Shea T."/>
            <person name="Sykes S."/>
            <person name="Wortman J."/>
            <person name="Nusbaum C."/>
            <person name="Birren B."/>
        </authorList>
    </citation>
    <scope>NUCLEOTIDE SEQUENCE [LARGE SCALE GENOMIC DNA]</scope>
    <source>
        <strain evidence="1 2">INRA-310</strain>
    </source>
</reference>
<gene>
    <name evidence="1" type="ORF">PPTG_23192</name>
</gene>
<evidence type="ECO:0000313" key="2">
    <source>
        <dbReference type="Proteomes" id="UP000018817"/>
    </source>
</evidence>
<reference evidence="2" key="1">
    <citation type="submission" date="2011-12" db="EMBL/GenBank/DDBJ databases">
        <authorList>
            <consortium name="The Broad Institute Genome Sequencing Platform"/>
            <person name="Russ C."/>
            <person name="Tyler B."/>
            <person name="Panabieres F."/>
            <person name="Shan W."/>
            <person name="Tripathy S."/>
            <person name="Grunwald N."/>
            <person name="Machado M."/>
            <person name="Young S.K."/>
            <person name="Zeng Q."/>
            <person name="Gargeya S."/>
            <person name="Fitzgerald M."/>
            <person name="Haas B."/>
            <person name="Abouelleil A."/>
            <person name="Alvarado L."/>
            <person name="Arachchi H.M."/>
            <person name="Berlin A."/>
            <person name="Chapman S.B."/>
            <person name="Gearin G."/>
            <person name="Goldberg J."/>
            <person name="Griggs A."/>
            <person name="Gujja S."/>
            <person name="Hansen M."/>
            <person name="Heiman D."/>
            <person name="Howarth C."/>
            <person name="Larimer J."/>
            <person name="Lui A."/>
            <person name="MacDonald P.J.P."/>
            <person name="McCowen C."/>
            <person name="Montmayeur A."/>
            <person name="Murphy C."/>
            <person name="Neiman D."/>
            <person name="Pearson M."/>
            <person name="Priest M."/>
            <person name="Roberts A."/>
            <person name="Saif S."/>
            <person name="Shea T."/>
            <person name="Sisk P."/>
            <person name="Stolte C."/>
            <person name="Sykes S."/>
            <person name="Wortman J."/>
            <person name="Nusbaum C."/>
            <person name="Birren B."/>
        </authorList>
    </citation>
    <scope>NUCLEOTIDE SEQUENCE [LARGE SCALE GENOMIC DNA]</scope>
    <source>
        <strain evidence="2">INRA-310</strain>
    </source>
</reference>
<protein>
    <submittedName>
        <fullName evidence="1">Uncharacterized protein</fullName>
    </submittedName>
</protein>
<dbReference type="GeneID" id="20191791"/>